<evidence type="ECO:0000256" key="1">
    <source>
        <dbReference type="ARBA" id="ARBA00004442"/>
    </source>
</evidence>
<sequence length="868" mass="91288">MTQTRMKLLAGAALAVLAPAAHAQTQAPPRQDNPAPKQGEDDIVVTGKAPPGSVIGDIPPENRLGQADIAAYGVGTVSELLDAIAEQTASAQGRDDEGPVVLVNGKRISGVNEVSDLPTESIVRVDILPEEVALKYGYDAQRKVVNIILRRRFEGRVANLAGGLATESQGENGSGDFTYTRIRDNDRVNIAGRAKSTASLLESERDLVPAAIAANGADDREYRTLKPATRSYGLNANVAHQLGTKTNLSVNLRGDYSTSDGLNGLPLGTSNFLSDDPLRQDSRTTTVGGGVTLNHDLNKRWRLSAVASYSHADTRRDTDRADAGLIGTDRASSLTDSGNASLLVNGKLLALPAGDAAISLRLGGDFSTLSTRSTLGWAATSGDSSRTNGGGQISLDLPLASRAKGVLPFLGKLTANLNGGVTQVSDYGTLGTFGYGLNWTPVTGLSLIAAVNEDRVAPTLAQRGDAVVITDNVRAYDYATGQTVTVSRISGGNPLLKADDRHVVKLGLTAKPWTKLNLTFTANYNNSRTENAILSIADGSAALEEAFPEHFERDAAGQLTSIDTRAVNIAREDREQLRWGINFTQVLRAPKRPTPPPGFRPPWMRDRPEGGRPNGETRYDRPPEGTDPEHRDGPPPGEDGDIVVNGRELRDPSGPGRPGGFDGPPDGFGPPPGGPPPEGFGPPPPGGPGGFGPPPPGGFRGGPGGPGGGGSDNGARLQFSLYHSVILKDEIVLREGLAPIDLMDGGTLGGTPRARHNVQLNTGVIDNGVGVRLSGSWKSAAEVTGTSPAGDLRFGALATFELRVFANLANRFRGKDWARGTRVSLSIANLLNTRQKVTDASGATPLAYQGAYLDPEGRTLLLSVRRIF</sequence>
<dbReference type="GO" id="GO:0009279">
    <property type="term" value="C:cell outer membrane"/>
    <property type="evidence" value="ECO:0007669"/>
    <property type="project" value="UniProtKB-SubCell"/>
</dbReference>
<dbReference type="Gene3D" id="2.40.170.20">
    <property type="entry name" value="TonB-dependent receptor, beta-barrel domain"/>
    <property type="match status" value="1"/>
</dbReference>
<protein>
    <recommendedName>
        <fullName evidence="8">TonB-dependent receptor</fullName>
    </recommendedName>
</protein>
<name>A0A7W7NSE5_9SPHN</name>
<proteinExistence type="predicted"/>
<dbReference type="PANTHER" id="PTHR47234:SF3">
    <property type="entry name" value="SECRETIN_TONB SHORT N-TERMINAL DOMAIN-CONTAINING PROTEIN"/>
    <property type="match status" value="1"/>
</dbReference>
<keyword evidence="5" id="KW-0732">Signal</keyword>
<dbReference type="AlphaFoldDB" id="A0A7W7NSE5"/>
<dbReference type="Proteomes" id="UP000575241">
    <property type="component" value="Unassembled WGS sequence"/>
</dbReference>
<dbReference type="InterPro" id="IPR036942">
    <property type="entry name" value="Beta-barrel_TonB_sf"/>
</dbReference>
<comment type="subcellular location">
    <subcellularLocation>
        <location evidence="1">Cell outer membrane</location>
    </subcellularLocation>
</comment>
<feature type="region of interest" description="Disordered" evidence="4">
    <location>
        <begin position="21"/>
        <end position="60"/>
    </location>
</feature>
<dbReference type="EMBL" id="JACHLN010000003">
    <property type="protein sequence ID" value="MBB4840245.1"/>
    <property type="molecule type" value="Genomic_DNA"/>
</dbReference>
<evidence type="ECO:0000256" key="2">
    <source>
        <dbReference type="ARBA" id="ARBA00023136"/>
    </source>
</evidence>
<keyword evidence="3" id="KW-0998">Cell outer membrane</keyword>
<dbReference type="InterPro" id="IPR037066">
    <property type="entry name" value="Plug_dom_sf"/>
</dbReference>
<reference evidence="6 7" key="1">
    <citation type="submission" date="2020-08" db="EMBL/GenBank/DDBJ databases">
        <title>Functional genomics of gut bacteria from endangered species of beetles.</title>
        <authorList>
            <person name="Carlos-Shanley C."/>
        </authorList>
    </citation>
    <scope>NUCLEOTIDE SEQUENCE [LARGE SCALE GENOMIC DNA]</scope>
    <source>
        <strain evidence="6 7">S00224</strain>
    </source>
</reference>
<organism evidence="6 7">
    <name type="scientific">Sphingomonas kyeonggiensis</name>
    <dbReference type="NCBI Taxonomy" id="1268553"/>
    <lineage>
        <taxon>Bacteria</taxon>
        <taxon>Pseudomonadati</taxon>
        <taxon>Pseudomonadota</taxon>
        <taxon>Alphaproteobacteria</taxon>
        <taxon>Sphingomonadales</taxon>
        <taxon>Sphingomonadaceae</taxon>
        <taxon>Sphingomonas</taxon>
    </lineage>
</organism>
<evidence type="ECO:0000256" key="3">
    <source>
        <dbReference type="ARBA" id="ARBA00023237"/>
    </source>
</evidence>
<dbReference type="PANTHER" id="PTHR47234">
    <property type="match status" value="1"/>
</dbReference>
<gene>
    <name evidence="6" type="ORF">HNP52_003337</name>
</gene>
<feature type="compositionally biased region" description="Gly residues" evidence="4">
    <location>
        <begin position="698"/>
        <end position="712"/>
    </location>
</feature>
<evidence type="ECO:0000256" key="5">
    <source>
        <dbReference type="SAM" id="SignalP"/>
    </source>
</evidence>
<accession>A0A7W7NSE5</accession>
<evidence type="ECO:0000256" key="4">
    <source>
        <dbReference type="SAM" id="MobiDB-lite"/>
    </source>
</evidence>
<feature type="compositionally biased region" description="Basic and acidic residues" evidence="4">
    <location>
        <begin position="603"/>
        <end position="633"/>
    </location>
</feature>
<feature type="chain" id="PRO_5030651004" description="TonB-dependent receptor" evidence="5">
    <location>
        <begin position="24"/>
        <end position="868"/>
    </location>
</feature>
<dbReference type="SUPFAM" id="SSF56935">
    <property type="entry name" value="Porins"/>
    <property type="match status" value="1"/>
</dbReference>
<evidence type="ECO:0000313" key="6">
    <source>
        <dbReference type="EMBL" id="MBB4840245.1"/>
    </source>
</evidence>
<dbReference type="Gene3D" id="2.170.130.10">
    <property type="entry name" value="TonB-dependent receptor, plug domain"/>
    <property type="match status" value="1"/>
</dbReference>
<keyword evidence="2" id="KW-0472">Membrane</keyword>
<feature type="region of interest" description="Disordered" evidence="4">
    <location>
        <begin position="588"/>
        <end position="713"/>
    </location>
</feature>
<comment type="caution">
    <text evidence="6">The sequence shown here is derived from an EMBL/GenBank/DDBJ whole genome shotgun (WGS) entry which is preliminary data.</text>
</comment>
<feature type="compositionally biased region" description="Pro residues" evidence="4">
    <location>
        <begin position="667"/>
        <end position="697"/>
    </location>
</feature>
<evidence type="ECO:0000313" key="7">
    <source>
        <dbReference type="Proteomes" id="UP000575241"/>
    </source>
</evidence>
<keyword evidence="7" id="KW-1185">Reference proteome</keyword>
<dbReference type="RefSeq" id="WP_184168730.1">
    <property type="nucleotide sequence ID" value="NZ_JACHLN010000003.1"/>
</dbReference>
<feature type="compositionally biased region" description="Low complexity" evidence="4">
    <location>
        <begin position="21"/>
        <end position="30"/>
    </location>
</feature>
<evidence type="ECO:0008006" key="8">
    <source>
        <dbReference type="Google" id="ProtNLM"/>
    </source>
</evidence>
<feature type="signal peptide" evidence="5">
    <location>
        <begin position="1"/>
        <end position="23"/>
    </location>
</feature>